<dbReference type="SUPFAM" id="SSF57701">
    <property type="entry name" value="Zn2/Cys6 DNA-binding domain"/>
    <property type="match status" value="1"/>
</dbReference>
<feature type="compositionally biased region" description="Basic and acidic residues" evidence="8">
    <location>
        <begin position="701"/>
        <end position="710"/>
    </location>
</feature>
<proteinExistence type="predicted"/>
<keyword evidence="2" id="KW-0479">Metal-binding</keyword>
<dbReference type="PROSITE" id="PS50048">
    <property type="entry name" value="ZN2_CY6_FUNGAL_2"/>
    <property type="match status" value="1"/>
</dbReference>
<dbReference type="Pfam" id="PF00172">
    <property type="entry name" value="Zn_clus"/>
    <property type="match status" value="1"/>
</dbReference>
<evidence type="ECO:0000256" key="4">
    <source>
        <dbReference type="ARBA" id="ARBA00023015"/>
    </source>
</evidence>
<dbReference type="AlphaFoldDB" id="A0A2T9YHS1"/>
<dbReference type="PROSITE" id="PS00463">
    <property type="entry name" value="ZN2_CY6_FUNGAL_1"/>
    <property type="match status" value="1"/>
</dbReference>
<dbReference type="GO" id="GO:0005634">
    <property type="term" value="C:nucleus"/>
    <property type="evidence" value="ECO:0007669"/>
    <property type="project" value="UniProtKB-SubCell"/>
</dbReference>
<evidence type="ECO:0000256" key="8">
    <source>
        <dbReference type="SAM" id="MobiDB-lite"/>
    </source>
</evidence>
<dbReference type="Gene3D" id="4.10.240.10">
    <property type="entry name" value="Zn(2)-C6 fungal-type DNA-binding domain"/>
    <property type="match status" value="1"/>
</dbReference>
<comment type="subcellular location">
    <subcellularLocation>
        <location evidence="1">Nucleus</location>
    </subcellularLocation>
</comment>
<reference evidence="10 11" key="1">
    <citation type="journal article" date="2018" name="MBio">
        <title>Comparative Genomics Reveals the Core Gene Toolbox for the Fungus-Insect Symbiosis.</title>
        <authorList>
            <person name="Wang Y."/>
            <person name="Stata M."/>
            <person name="Wang W."/>
            <person name="Stajich J.E."/>
            <person name="White M.M."/>
            <person name="Moncalvo J.M."/>
        </authorList>
    </citation>
    <scope>NUCLEOTIDE SEQUENCE [LARGE SCALE GENOMIC DNA]</scope>
    <source>
        <strain evidence="10 11">SC-DP-2</strain>
    </source>
</reference>
<dbReference type="InterPro" id="IPR001138">
    <property type="entry name" value="Zn2Cys6_DnaBD"/>
</dbReference>
<protein>
    <recommendedName>
        <fullName evidence="9">Zn(2)-C6 fungal-type domain-containing protein</fullName>
    </recommendedName>
</protein>
<dbReference type="SMART" id="SM00066">
    <property type="entry name" value="GAL4"/>
    <property type="match status" value="1"/>
</dbReference>
<dbReference type="EMBL" id="MBFS01002834">
    <property type="protein sequence ID" value="PVU91898.1"/>
    <property type="molecule type" value="Genomic_DNA"/>
</dbReference>
<keyword evidence="6" id="KW-0804">Transcription</keyword>
<evidence type="ECO:0000256" key="5">
    <source>
        <dbReference type="ARBA" id="ARBA00023125"/>
    </source>
</evidence>
<dbReference type="GO" id="GO:0008270">
    <property type="term" value="F:zinc ion binding"/>
    <property type="evidence" value="ECO:0007669"/>
    <property type="project" value="InterPro"/>
</dbReference>
<evidence type="ECO:0000256" key="2">
    <source>
        <dbReference type="ARBA" id="ARBA00022723"/>
    </source>
</evidence>
<organism evidence="10 11">
    <name type="scientific">Smittium megazygosporum</name>
    <dbReference type="NCBI Taxonomy" id="133381"/>
    <lineage>
        <taxon>Eukaryota</taxon>
        <taxon>Fungi</taxon>
        <taxon>Fungi incertae sedis</taxon>
        <taxon>Zoopagomycota</taxon>
        <taxon>Kickxellomycotina</taxon>
        <taxon>Harpellomycetes</taxon>
        <taxon>Harpellales</taxon>
        <taxon>Legeriomycetaceae</taxon>
        <taxon>Smittium</taxon>
    </lineage>
</organism>
<evidence type="ECO:0000256" key="7">
    <source>
        <dbReference type="ARBA" id="ARBA00023242"/>
    </source>
</evidence>
<dbReference type="CDD" id="cd00067">
    <property type="entry name" value="GAL4"/>
    <property type="match status" value="1"/>
</dbReference>
<accession>A0A2T9YHS1</accession>
<keyword evidence="5" id="KW-0238">DNA-binding</keyword>
<name>A0A2T9YHS1_9FUNG</name>
<keyword evidence="7" id="KW-0539">Nucleus</keyword>
<gene>
    <name evidence="10" type="ORF">BB560_006097</name>
</gene>
<dbReference type="Pfam" id="PF24990">
    <property type="entry name" value="PAS_13"/>
    <property type="match status" value="1"/>
</dbReference>
<keyword evidence="3" id="KW-0862">Zinc</keyword>
<dbReference type="InterPro" id="IPR053045">
    <property type="entry name" value="Zinc_cluster_trans_reg"/>
</dbReference>
<evidence type="ECO:0000259" key="9">
    <source>
        <dbReference type="PROSITE" id="PS50048"/>
    </source>
</evidence>
<feature type="compositionally biased region" description="Basic and acidic residues" evidence="8">
    <location>
        <begin position="719"/>
        <end position="736"/>
    </location>
</feature>
<keyword evidence="11" id="KW-1185">Reference proteome</keyword>
<evidence type="ECO:0000256" key="3">
    <source>
        <dbReference type="ARBA" id="ARBA00022833"/>
    </source>
</evidence>
<dbReference type="InterPro" id="IPR036864">
    <property type="entry name" value="Zn2-C6_fun-type_DNA-bd_sf"/>
</dbReference>
<feature type="region of interest" description="Disordered" evidence="8">
    <location>
        <begin position="19"/>
        <end position="50"/>
    </location>
</feature>
<keyword evidence="4" id="KW-0805">Transcription regulation</keyword>
<dbReference type="Proteomes" id="UP000245609">
    <property type="component" value="Unassembled WGS sequence"/>
</dbReference>
<dbReference type="STRING" id="133381.A0A2T9YHS1"/>
<comment type="caution">
    <text evidence="10">The sequence shown here is derived from an EMBL/GenBank/DDBJ whole genome shotgun (WGS) entry which is preliminary data.</text>
</comment>
<dbReference type="PANTHER" id="PTHR31986:SF7">
    <property type="entry name" value="REGULATOR OF DRUG SENSITIVITY 2"/>
    <property type="match status" value="1"/>
</dbReference>
<dbReference type="InterPro" id="IPR056751">
    <property type="entry name" value="PAS_13"/>
</dbReference>
<feature type="compositionally biased region" description="Polar residues" evidence="8">
    <location>
        <begin position="19"/>
        <end position="39"/>
    </location>
</feature>
<dbReference type="GO" id="GO:0000981">
    <property type="term" value="F:DNA-binding transcription factor activity, RNA polymerase II-specific"/>
    <property type="evidence" value="ECO:0007669"/>
    <property type="project" value="InterPro"/>
</dbReference>
<evidence type="ECO:0000313" key="10">
    <source>
        <dbReference type="EMBL" id="PVU91898.1"/>
    </source>
</evidence>
<feature type="domain" description="Zn(2)-C6 fungal-type" evidence="9">
    <location>
        <begin position="58"/>
        <end position="89"/>
    </location>
</feature>
<dbReference type="OrthoDB" id="65716at2759"/>
<evidence type="ECO:0000256" key="6">
    <source>
        <dbReference type="ARBA" id="ARBA00023163"/>
    </source>
</evidence>
<evidence type="ECO:0000256" key="1">
    <source>
        <dbReference type="ARBA" id="ARBA00004123"/>
    </source>
</evidence>
<dbReference type="GO" id="GO:0000977">
    <property type="term" value="F:RNA polymerase II transcription regulatory region sequence-specific DNA binding"/>
    <property type="evidence" value="ECO:0007669"/>
    <property type="project" value="TreeGrafter"/>
</dbReference>
<evidence type="ECO:0000313" key="11">
    <source>
        <dbReference type="Proteomes" id="UP000245609"/>
    </source>
</evidence>
<feature type="region of interest" description="Disordered" evidence="8">
    <location>
        <begin position="701"/>
        <end position="753"/>
    </location>
</feature>
<dbReference type="PANTHER" id="PTHR31986">
    <property type="entry name" value="REGULATOR OF DRUG SENSITIVITY 2"/>
    <property type="match status" value="1"/>
</dbReference>
<sequence length="792" mass="90177">MGDPFYSQNFSAQALNSKQFDLQSSSNSQTPISTPQLPTDLNKRTTTTKGKRKKVQRACVYCRRSHMTCDVGRPCQRCIKRDIPHLCRDESDTVVTTKKKSAKTIDQAETLNPSIQIKPSQQPTTVGSQPPNLPEEFQITPNFNQINNTLVNQASDNLNFDQVSIQKVLNSSITGYSQINEGISLNSTDKLYSSTPSTRFNSTIEDSSIPSLENSHYDQFGAALPQKQPSNYSNMPFDNQLKSNISLNLFNNTSKIAGLITDVPHGLDNRGVLFRDPKTIYTQPNQPLLDSSKLHDTSNNFTQPDPFDSNKPEFNSIPQTDLKNPIFSSTKDVPIESRSSEKVYESISDLFENKTKELRNKYQAYSEAVLEFNSSTFNDNLEQLLMYKFEAGLLKPHSYVGGYMRMHKFIEKRMSTENVTKLVGIMRIYRPAFQVIIRSLSDIDMLASEITFERQLSDYDYVFSSFSVPACLWRRSGEIYKANKQFADLVGIPLQYLREGRIAIYELLTEDSYVNYFEKYTSIAFDVTQKAVLTSCTLEVSDSVREMIEKDRELGLWKKDVHKDLKILPLYIGAYNDIDYKNDQYSKKQVAEFFKEFWDTSKKIDKSKLTADFIFDSSKEDKSIFITDEHNDSEFLSAKVLLEGEQFLKEENAISSQNTTMNGNFPTRLNGGPNDNFFELPKFPIGYRELSHFDESCMDDSNKNSYRESGDNSFSVQKADQKSEHRRNSQESESKGKLGSRSSESDESSSKLVGDCGIPRKKIRCCFSLTVRRDKNCLPIAIIGNFIPIDDP</sequence>